<keyword evidence="6 10" id="KW-0406">Ion transport</keyword>
<dbReference type="PRINTS" id="PR00126">
    <property type="entry name" value="ATPASEGAMMA"/>
</dbReference>
<dbReference type="GO" id="GO:0046933">
    <property type="term" value="F:proton-transporting ATP synthase activity, rotational mechanism"/>
    <property type="evidence" value="ECO:0007669"/>
    <property type="project" value="UniProtKB-UniRule"/>
</dbReference>
<comment type="subunit">
    <text evidence="10">F-type ATPases have 2 components, CF(1) - the catalytic core - and CF(0) - the membrane proton channel. CF(1) has five subunits: alpha(3), beta(3), gamma(1), delta(1), epsilon(1). CF(0) has three main subunits: a, b and c.</text>
</comment>
<keyword evidence="7 10" id="KW-0472">Membrane</keyword>
<dbReference type="HAMAP" id="MF_00815">
    <property type="entry name" value="ATP_synth_gamma_bact"/>
    <property type="match status" value="1"/>
</dbReference>
<dbReference type="GO" id="GO:0005886">
    <property type="term" value="C:plasma membrane"/>
    <property type="evidence" value="ECO:0007669"/>
    <property type="project" value="UniProtKB-SubCell"/>
</dbReference>
<comment type="similarity">
    <text evidence="3 10">Belongs to the ATPase gamma chain family.</text>
</comment>
<comment type="function">
    <text evidence="1 10">Produces ATP from ADP in the presence of a proton gradient across the membrane. The gamma chain is believed to be important in regulating ATPase activity and the flow of protons through the CF(0) complex.</text>
</comment>
<dbReference type="NCBIfam" id="TIGR01146">
    <property type="entry name" value="ATPsyn_F1gamma"/>
    <property type="match status" value="1"/>
</dbReference>
<dbReference type="Gene3D" id="1.10.287.80">
    <property type="entry name" value="ATP synthase, gamma subunit, helix hairpin domain"/>
    <property type="match status" value="1"/>
</dbReference>
<keyword evidence="4 10" id="KW-0813">Transport</keyword>
<dbReference type="GO" id="GO:0045259">
    <property type="term" value="C:proton-transporting ATP synthase complex"/>
    <property type="evidence" value="ECO:0007669"/>
    <property type="project" value="UniProtKB-KW"/>
</dbReference>
<evidence type="ECO:0000256" key="9">
    <source>
        <dbReference type="ARBA" id="ARBA00023310"/>
    </source>
</evidence>
<keyword evidence="10" id="KW-1003">Cell membrane</keyword>
<evidence type="ECO:0000256" key="6">
    <source>
        <dbReference type="ARBA" id="ARBA00023065"/>
    </source>
</evidence>
<dbReference type="EMBL" id="PCWO01000031">
    <property type="protein sequence ID" value="PIR04862.1"/>
    <property type="molecule type" value="Genomic_DNA"/>
</dbReference>
<dbReference type="Gene3D" id="3.40.1380.10">
    <property type="match status" value="1"/>
</dbReference>
<evidence type="ECO:0000256" key="5">
    <source>
        <dbReference type="ARBA" id="ARBA00022781"/>
    </source>
</evidence>
<comment type="caution">
    <text evidence="11">The sequence shown here is derived from an EMBL/GenBank/DDBJ whole genome shotgun (WGS) entry which is preliminary data.</text>
</comment>
<comment type="subcellular location">
    <subcellularLocation>
        <location evidence="10">Cell membrane</location>
        <topology evidence="10">Peripheral membrane protein</topology>
    </subcellularLocation>
    <subcellularLocation>
        <location evidence="2">Membrane</location>
        <topology evidence="2">Peripheral membrane protein</topology>
    </subcellularLocation>
</comment>
<evidence type="ECO:0000256" key="4">
    <source>
        <dbReference type="ARBA" id="ARBA00022448"/>
    </source>
</evidence>
<organism evidence="11 12">
    <name type="scientific">Candidatus Liptonbacteria bacterium CG11_big_fil_rev_8_21_14_0_20_35_14</name>
    <dbReference type="NCBI Taxonomy" id="1974634"/>
    <lineage>
        <taxon>Bacteria</taxon>
        <taxon>Candidatus Liptoniibacteriota</taxon>
    </lineage>
</organism>
<evidence type="ECO:0000256" key="1">
    <source>
        <dbReference type="ARBA" id="ARBA00003456"/>
    </source>
</evidence>
<keyword evidence="8 10" id="KW-0139">CF(1)</keyword>
<keyword evidence="9 10" id="KW-0066">ATP synthesis</keyword>
<evidence type="ECO:0000256" key="8">
    <source>
        <dbReference type="ARBA" id="ARBA00023196"/>
    </source>
</evidence>
<dbReference type="CDD" id="cd12151">
    <property type="entry name" value="F1-ATPase_gamma"/>
    <property type="match status" value="1"/>
</dbReference>
<evidence type="ECO:0000313" key="12">
    <source>
        <dbReference type="Proteomes" id="UP000229893"/>
    </source>
</evidence>
<dbReference type="GO" id="GO:0005524">
    <property type="term" value="F:ATP binding"/>
    <property type="evidence" value="ECO:0007669"/>
    <property type="project" value="UniProtKB-UniRule"/>
</dbReference>
<dbReference type="Pfam" id="PF00231">
    <property type="entry name" value="ATP-synt"/>
    <property type="match status" value="1"/>
</dbReference>
<keyword evidence="5 10" id="KW-0375">Hydrogen ion transport</keyword>
<dbReference type="SUPFAM" id="SSF52943">
    <property type="entry name" value="ATP synthase (F1-ATPase), gamma subunit"/>
    <property type="match status" value="1"/>
</dbReference>
<dbReference type="Proteomes" id="UP000229893">
    <property type="component" value="Unassembled WGS sequence"/>
</dbReference>
<gene>
    <name evidence="10 11" type="primary">atpG</name>
    <name evidence="11" type="ORF">COV57_02070</name>
</gene>
<accession>A0A2H0N7I4</accession>
<evidence type="ECO:0000256" key="3">
    <source>
        <dbReference type="ARBA" id="ARBA00007681"/>
    </source>
</evidence>
<evidence type="ECO:0000256" key="7">
    <source>
        <dbReference type="ARBA" id="ARBA00023136"/>
    </source>
</evidence>
<dbReference type="GO" id="GO:0042777">
    <property type="term" value="P:proton motive force-driven plasma membrane ATP synthesis"/>
    <property type="evidence" value="ECO:0007669"/>
    <property type="project" value="UniProtKB-UniRule"/>
</dbReference>
<sequence length="318" mass="36255">MATTRETLSKIQSVKNTKKITIAMELVASSKQRKAVLAVLKTRSYANLSWLTVKNVVKMARYDKKMHELLHDIKQIKKVGVILISSNRGLCGGFNSLVIKKAYDFIKEEYNNSDASFILIGKKGRAIESRFNQKIDKYFEVPDYSFHLSHVSLVAKYVIEKYLNGEYDAILLVYTDYISGVKQTPRVKHLLPLHLNQFDTHLGVVDFGEDIETKEKEVQGIINLKQDKYFAHTHYELEPTPYEVLDKMIPKLIEIQIFQALLESSASLHNQRMIAMHKATEAAEEKINDLTLTYNKARQASITTTTLEIVAGAESLNK</sequence>
<proteinExistence type="inferred from homology"/>
<reference evidence="11 12" key="1">
    <citation type="submission" date="2017-09" db="EMBL/GenBank/DDBJ databases">
        <title>Depth-based differentiation of microbial function through sediment-hosted aquifers and enrichment of novel symbionts in the deep terrestrial subsurface.</title>
        <authorList>
            <person name="Probst A.J."/>
            <person name="Ladd B."/>
            <person name="Jarett J.K."/>
            <person name="Geller-Mcgrath D.E."/>
            <person name="Sieber C.M."/>
            <person name="Emerson J.B."/>
            <person name="Anantharaman K."/>
            <person name="Thomas B.C."/>
            <person name="Malmstrom R."/>
            <person name="Stieglmeier M."/>
            <person name="Klingl A."/>
            <person name="Woyke T."/>
            <person name="Ryan C.M."/>
            <person name="Banfield J.F."/>
        </authorList>
    </citation>
    <scope>NUCLEOTIDE SEQUENCE [LARGE SCALE GENOMIC DNA]</scope>
    <source>
        <strain evidence="11">CG11_big_fil_rev_8_21_14_0_20_35_14</strain>
    </source>
</reference>
<evidence type="ECO:0000256" key="2">
    <source>
        <dbReference type="ARBA" id="ARBA00004170"/>
    </source>
</evidence>
<dbReference type="InterPro" id="IPR000131">
    <property type="entry name" value="ATP_synth_F1_gsu"/>
</dbReference>
<name>A0A2H0N7I4_9BACT</name>
<evidence type="ECO:0000313" key="11">
    <source>
        <dbReference type="EMBL" id="PIR04862.1"/>
    </source>
</evidence>
<evidence type="ECO:0000256" key="10">
    <source>
        <dbReference type="HAMAP-Rule" id="MF_00815"/>
    </source>
</evidence>
<dbReference type="PANTHER" id="PTHR11693">
    <property type="entry name" value="ATP SYNTHASE GAMMA CHAIN"/>
    <property type="match status" value="1"/>
</dbReference>
<dbReference type="InterPro" id="IPR035968">
    <property type="entry name" value="ATP_synth_F1_ATPase_gsu"/>
</dbReference>
<dbReference type="AlphaFoldDB" id="A0A2H0N7I4"/>
<dbReference type="PANTHER" id="PTHR11693:SF22">
    <property type="entry name" value="ATP SYNTHASE SUBUNIT GAMMA, MITOCHONDRIAL"/>
    <property type="match status" value="1"/>
</dbReference>
<protein>
    <recommendedName>
        <fullName evidence="10">ATP synthase gamma chain</fullName>
    </recommendedName>
    <alternativeName>
        <fullName evidence="10">ATP synthase F1 sector gamma subunit</fullName>
    </alternativeName>
    <alternativeName>
        <fullName evidence="10">F-ATPase gamma subunit</fullName>
    </alternativeName>
</protein>